<evidence type="ECO:0008006" key="3">
    <source>
        <dbReference type="Google" id="ProtNLM"/>
    </source>
</evidence>
<sequence length="223" mass="25926">MKDTSFIQPCWLITEILDLICAEIWYLPRDLIEDTREKTLVALARTCRAWSDVALDRLWHDIRGVSPLLYCLGLGKDANGSWVSRNDCPSTVLLKPYRLRDILQTIQRPLTDTDRATFRKYASRVRRLLVPPDEDTPAAHHALSLISDSCILPNLCRLEWFTQNPAAFHYIRQYLNPQLKEFSIGFIKQQQEQLDILSTIPAVFSPNIRILQVKTEMHFFKRS</sequence>
<dbReference type="EMBL" id="JANIEX010002020">
    <property type="protein sequence ID" value="KAJ3552680.1"/>
    <property type="molecule type" value="Genomic_DNA"/>
</dbReference>
<proteinExistence type="predicted"/>
<comment type="caution">
    <text evidence="1">The sequence shown here is derived from an EMBL/GenBank/DDBJ whole genome shotgun (WGS) entry which is preliminary data.</text>
</comment>
<evidence type="ECO:0000313" key="2">
    <source>
        <dbReference type="Proteomes" id="UP001213000"/>
    </source>
</evidence>
<keyword evidence="2" id="KW-1185">Reference proteome</keyword>
<accession>A0AAD5YMP9</accession>
<dbReference type="AlphaFoldDB" id="A0AAD5YMP9"/>
<reference evidence="1" key="1">
    <citation type="submission" date="2022-07" db="EMBL/GenBank/DDBJ databases">
        <title>Genome Sequence of Leucocoprinus birnbaumii.</title>
        <authorList>
            <person name="Buettner E."/>
        </authorList>
    </citation>
    <scope>NUCLEOTIDE SEQUENCE</scope>
    <source>
        <strain evidence="1">VT141</strain>
    </source>
</reference>
<evidence type="ECO:0000313" key="1">
    <source>
        <dbReference type="EMBL" id="KAJ3552680.1"/>
    </source>
</evidence>
<name>A0AAD5YMP9_9AGAR</name>
<dbReference type="Proteomes" id="UP001213000">
    <property type="component" value="Unassembled WGS sequence"/>
</dbReference>
<organism evidence="1 2">
    <name type="scientific">Leucocoprinus birnbaumii</name>
    <dbReference type="NCBI Taxonomy" id="56174"/>
    <lineage>
        <taxon>Eukaryota</taxon>
        <taxon>Fungi</taxon>
        <taxon>Dikarya</taxon>
        <taxon>Basidiomycota</taxon>
        <taxon>Agaricomycotina</taxon>
        <taxon>Agaricomycetes</taxon>
        <taxon>Agaricomycetidae</taxon>
        <taxon>Agaricales</taxon>
        <taxon>Agaricineae</taxon>
        <taxon>Agaricaceae</taxon>
        <taxon>Leucocoprinus</taxon>
    </lineage>
</organism>
<protein>
    <recommendedName>
        <fullName evidence="3">F-box domain-containing protein</fullName>
    </recommendedName>
</protein>
<gene>
    <name evidence="1" type="ORF">NP233_g12821</name>
</gene>